<dbReference type="Proteomes" id="UP000789901">
    <property type="component" value="Unassembled WGS sequence"/>
</dbReference>
<dbReference type="EMBL" id="CAJVQB010004160">
    <property type="protein sequence ID" value="CAG8628590.1"/>
    <property type="molecule type" value="Genomic_DNA"/>
</dbReference>
<evidence type="ECO:0000256" key="1">
    <source>
        <dbReference type="SAM" id="Coils"/>
    </source>
</evidence>
<accession>A0ABN7ULT8</accession>
<keyword evidence="3" id="KW-1185">Reference proteome</keyword>
<feature type="coiled-coil region" evidence="1">
    <location>
        <begin position="30"/>
        <end position="64"/>
    </location>
</feature>
<protein>
    <submittedName>
        <fullName evidence="2">25471_t:CDS:1</fullName>
    </submittedName>
</protein>
<evidence type="ECO:0000313" key="3">
    <source>
        <dbReference type="Proteomes" id="UP000789901"/>
    </source>
</evidence>
<evidence type="ECO:0000313" key="2">
    <source>
        <dbReference type="EMBL" id="CAG8628590.1"/>
    </source>
</evidence>
<name>A0ABN7ULT8_GIGMA</name>
<keyword evidence="1" id="KW-0175">Coiled coil</keyword>
<organism evidence="2 3">
    <name type="scientific">Gigaspora margarita</name>
    <dbReference type="NCBI Taxonomy" id="4874"/>
    <lineage>
        <taxon>Eukaryota</taxon>
        <taxon>Fungi</taxon>
        <taxon>Fungi incertae sedis</taxon>
        <taxon>Mucoromycota</taxon>
        <taxon>Glomeromycotina</taxon>
        <taxon>Glomeromycetes</taxon>
        <taxon>Diversisporales</taxon>
        <taxon>Gigasporaceae</taxon>
        <taxon>Gigaspora</taxon>
    </lineage>
</organism>
<comment type="caution">
    <text evidence="2">The sequence shown here is derived from an EMBL/GenBank/DDBJ whole genome shotgun (WGS) entry which is preliminary data.</text>
</comment>
<reference evidence="2 3" key="1">
    <citation type="submission" date="2021-06" db="EMBL/GenBank/DDBJ databases">
        <authorList>
            <person name="Kallberg Y."/>
            <person name="Tangrot J."/>
            <person name="Rosling A."/>
        </authorList>
    </citation>
    <scope>NUCLEOTIDE SEQUENCE [LARGE SCALE GENOMIC DNA]</scope>
    <source>
        <strain evidence="2 3">120-4 pot B 10/14</strain>
    </source>
</reference>
<gene>
    <name evidence="2" type="ORF">GMARGA_LOCUS8214</name>
</gene>
<feature type="non-terminal residue" evidence="2">
    <location>
        <position position="74"/>
    </location>
</feature>
<proteinExistence type="predicted"/>
<sequence>MHLGSSFRQLNYRFLLSKRVKFIKTSTMSADKINATAETAKEELNEAKEELNDINEEREQHCLLFPTYATKHRL</sequence>